<dbReference type="PROSITE" id="PS00455">
    <property type="entry name" value="AMP_BINDING"/>
    <property type="match status" value="1"/>
</dbReference>
<dbReference type="Pfam" id="PF13193">
    <property type="entry name" value="AMP-binding_C"/>
    <property type="match status" value="1"/>
</dbReference>
<dbReference type="InterPro" id="IPR036736">
    <property type="entry name" value="ACP-like_sf"/>
</dbReference>
<geneLocation type="plasmid" evidence="4">
    <name>unnamed4</name>
</geneLocation>
<dbReference type="InterPro" id="IPR042099">
    <property type="entry name" value="ANL_N_sf"/>
</dbReference>
<gene>
    <name evidence="4" type="ORF">PVT71_27465</name>
</gene>
<dbReference type="GO" id="GO:0005737">
    <property type="term" value="C:cytoplasm"/>
    <property type="evidence" value="ECO:0007669"/>
    <property type="project" value="TreeGrafter"/>
</dbReference>
<dbReference type="InterPro" id="IPR020806">
    <property type="entry name" value="PKS_PP-bd"/>
</dbReference>
<dbReference type="InterPro" id="IPR045851">
    <property type="entry name" value="AMP-bd_C_sf"/>
</dbReference>
<dbReference type="PANTHER" id="PTHR45527">
    <property type="entry name" value="NONRIBOSOMAL PEPTIDE SYNTHETASE"/>
    <property type="match status" value="1"/>
</dbReference>
<accession>A0AAU8ASL9</accession>
<dbReference type="AlphaFoldDB" id="A0AAU8ASL9"/>
<keyword evidence="4" id="KW-0614">Plasmid</keyword>
<dbReference type="RefSeq" id="WP_353476535.1">
    <property type="nucleotide sequence ID" value="NZ_CP123389.1"/>
</dbReference>
<evidence type="ECO:0000259" key="3">
    <source>
        <dbReference type="PROSITE" id="PS50075"/>
    </source>
</evidence>
<dbReference type="Gene3D" id="3.40.50.12780">
    <property type="entry name" value="N-terminal domain of ligase-like"/>
    <property type="match status" value="1"/>
</dbReference>
<keyword evidence="1" id="KW-0596">Phosphopantetheine</keyword>
<dbReference type="InterPro" id="IPR020845">
    <property type="entry name" value="AMP-binding_CS"/>
</dbReference>
<dbReference type="InterPro" id="IPR025110">
    <property type="entry name" value="AMP-bd_C"/>
</dbReference>
<dbReference type="SMART" id="SM00823">
    <property type="entry name" value="PKS_PP"/>
    <property type="match status" value="1"/>
</dbReference>
<evidence type="ECO:0000256" key="2">
    <source>
        <dbReference type="ARBA" id="ARBA00022553"/>
    </source>
</evidence>
<evidence type="ECO:0000313" key="4">
    <source>
        <dbReference type="EMBL" id="XCC97645.1"/>
    </source>
</evidence>
<dbReference type="PROSITE" id="PS50075">
    <property type="entry name" value="CARRIER"/>
    <property type="match status" value="1"/>
</dbReference>
<dbReference type="GO" id="GO:0043041">
    <property type="term" value="P:amino acid activation for nonribosomal peptide biosynthetic process"/>
    <property type="evidence" value="ECO:0007669"/>
    <property type="project" value="TreeGrafter"/>
</dbReference>
<dbReference type="Gene3D" id="1.10.1200.10">
    <property type="entry name" value="ACP-like"/>
    <property type="match status" value="1"/>
</dbReference>
<dbReference type="GO" id="GO:0031177">
    <property type="term" value="F:phosphopantetheine binding"/>
    <property type="evidence" value="ECO:0007669"/>
    <property type="project" value="InterPro"/>
</dbReference>
<proteinExistence type="predicted"/>
<dbReference type="EMBL" id="CP123389">
    <property type="protein sequence ID" value="XCC97645.1"/>
    <property type="molecule type" value="Genomic_DNA"/>
</dbReference>
<dbReference type="GO" id="GO:0044550">
    <property type="term" value="P:secondary metabolite biosynthetic process"/>
    <property type="evidence" value="ECO:0007669"/>
    <property type="project" value="TreeGrafter"/>
</dbReference>
<dbReference type="InterPro" id="IPR010071">
    <property type="entry name" value="AA_adenyl_dom"/>
</dbReference>
<feature type="domain" description="Carrier" evidence="3">
    <location>
        <begin position="535"/>
        <end position="610"/>
    </location>
</feature>
<dbReference type="SUPFAM" id="SSF56801">
    <property type="entry name" value="Acetyl-CoA synthetase-like"/>
    <property type="match status" value="1"/>
</dbReference>
<organism evidence="4">
    <name type="scientific">Alloyangia sp. H15</name>
    <dbReference type="NCBI Taxonomy" id="3029062"/>
    <lineage>
        <taxon>Bacteria</taxon>
        <taxon>Pseudomonadati</taxon>
        <taxon>Pseudomonadota</taxon>
        <taxon>Alphaproteobacteria</taxon>
        <taxon>Rhodobacterales</taxon>
        <taxon>Roseobacteraceae</taxon>
        <taxon>Alloyangia</taxon>
    </lineage>
</organism>
<evidence type="ECO:0000256" key="1">
    <source>
        <dbReference type="ARBA" id="ARBA00022450"/>
    </source>
</evidence>
<reference evidence="4" key="1">
    <citation type="submission" date="2023-02" db="EMBL/GenBank/DDBJ databases">
        <title>Description and genomic characterization of Salipiger bruguierae sp. nov., isolated from the sediment of mangrove plant Bruguiera sexangula.</title>
        <authorList>
            <person name="Long M."/>
        </authorList>
    </citation>
    <scope>NUCLEOTIDE SEQUENCE</scope>
    <source>
        <strain evidence="4">H15</strain>
        <plasmid evidence="4">unnamed4</plasmid>
    </source>
</reference>
<dbReference type="InterPro" id="IPR009081">
    <property type="entry name" value="PP-bd_ACP"/>
</dbReference>
<keyword evidence="2" id="KW-0597">Phosphoprotein</keyword>
<protein>
    <submittedName>
        <fullName evidence="4">Non-ribosomal peptide synthetase</fullName>
    </submittedName>
</protein>
<dbReference type="Pfam" id="PF00501">
    <property type="entry name" value="AMP-binding"/>
    <property type="match status" value="1"/>
</dbReference>
<dbReference type="Pfam" id="PF00550">
    <property type="entry name" value="PP-binding"/>
    <property type="match status" value="1"/>
</dbReference>
<dbReference type="NCBIfam" id="TIGR01733">
    <property type="entry name" value="AA-adenyl-dom"/>
    <property type="match status" value="1"/>
</dbReference>
<dbReference type="PANTHER" id="PTHR45527:SF1">
    <property type="entry name" value="FATTY ACID SYNTHASE"/>
    <property type="match status" value="1"/>
</dbReference>
<name>A0AAU8ASL9_9RHOB</name>
<dbReference type="InterPro" id="IPR000873">
    <property type="entry name" value="AMP-dep_synth/lig_dom"/>
</dbReference>
<dbReference type="Gene3D" id="3.30.300.30">
    <property type="match status" value="1"/>
</dbReference>
<sequence length="633" mass="68448">MSFSIGNAQPIHSHLYYDPSFTIPRLFISQVRSRPNAIAVIEDEDYLSYAELGTLVLQLAYDLLSAGVCKGDLVGLASRRSVESVAAQLALVSIGAAFVPLDPAAAERHHREVVEQAGLRLVLLHPRDADSATRFVAAGCRVVTLSRARPAGARDEEEIAGELERVSAGTTPSQLAYVIFTSGSTGRPKGVMVAHRGVCRLVRGQSYADLGPDQVMLCMAAVGFDAVIGEVYSALLNGGVLAILPDAAPSLDRISEVISNAGVTIAYITAGLFHIIAEHRPEMLAPLRQCFPCGDVLSEVHVQRMRERLPHLRMINGYGPTENTVFTCCYPIDDGWTGGPIPIGRGLAHDELFVLDESLNPLADGEIGQLAAGGAGVGIGYLGQPELTEASFRTLTLGDYYGRVYLTGDLVCRHPDGVISFHGRADRQIKVNGQRVELDSIEHALRADAEVEDAVAVAVPRPDGTRRIVAIVKPLLDDGALDGLRGRLRELLPPAALPSELLARDEFPLTSSGKVDRRRMAADLVTVSEPVPAVVTGDSFREIIRQVWERTLGTPVRVLDKTFFDLGGTSLQLIEVHAELQTRLGLRFDIAKLFEAPRIRDIERLFAGAVTADPVAARRSTMARARARRIPQK</sequence>
<dbReference type="SUPFAM" id="SSF47336">
    <property type="entry name" value="ACP-like"/>
    <property type="match status" value="1"/>
</dbReference>